<name>A0A1J0ERR7_9PSED</name>
<feature type="chain" id="PRO_5009611149" evidence="1">
    <location>
        <begin position="27"/>
        <end position="1055"/>
    </location>
</feature>
<evidence type="ECO:0000313" key="3">
    <source>
        <dbReference type="EMBL" id="APC18694.1"/>
    </source>
</evidence>
<dbReference type="InterPro" id="IPR011990">
    <property type="entry name" value="TPR-like_helical_dom_sf"/>
</dbReference>
<dbReference type="Gene3D" id="1.25.40.10">
    <property type="entry name" value="Tetratricopeptide repeat domain"/>
    <property type="match status" value="2"/>
</dbReference>
<sequence length="1055" mass="118695">MKPGIRHQLVLASLLLSLSAASWVEAAPLSDFEQFRSFPYMDRSYREAKQGNWSEVERLMRHLLTLVPNNEEARAMLVESLAKQRRYKDAVEALPDTPGNSDTLLELRLTWIEQDPPAASEVERWIANSPANQRVRLWQSYSLSLAKQGGAARAHDWLAHLPAQGNDNVLHLARANWAEQLHDWDDVIQELAPLAERKQLDAEGWQRLANAYVQRLEEQPLQDLLQQAPTPEAARKARLAMVDRAVAMGHLQQAQRWMQSLPASDLADPAQRQRLWELARQTGDTQAVQRLSGELQRPCLETAEWLSRRDPQAALAQLRGCSPNDDPQTWLVLAQRLQATDLLQNQRLPEPWDSKRRERLLDVWQQQGQSDKAMAWLASQPQSADVLKRRAELLQTLGRNGEATTLWEQHYQQTGNLDSLNQATYLAFNNGQRDHAQQLLEDAFDRHGARLPSVVLQRLAGLYGSSSATTPAQQKRMILLLSRVDAATRGQLLGQLAENGQCDAVRQAIGAQPADADEFRALGRCAMPDRPGEAVVYYQNAEKLADRGSRLPLAYALEASGDSTGALRIWRSVPDRELTENARLTASRSALTVGDTDAAERYWQQSRTRGSNEWALGAAIAQAKGNNALALERQRQALQQAPDAGHFYAASVTAQKAGDLPQSTEWLAEAVRRDPKNPRYSADYGMRLAGAETRQERASAIPYLQTATHNFPEDYSLGETLAWRYDDVEDSAAARKELRRIIDLEQNPVAADDDSGSLEARRYRQRRAHETLSRRDSLTLASTWSPAGVSTNNILRPDNTQGTARHPASQNVQVAMWDHALGDEPSRAGSTLSVYGRALLGGAGRSSYAESLGTGLGLRYKPWSTANINLYAEIYTQSAFDTGDSHGLSLGELLNPGQLRDQLNDHRKDGHTNTDYLLRATASFLDQGRFRNDWRVDESDWEERFLYLDAAWWTKAGDHQWLSRFQQGHTWKLPFNSAQTLMPYGFLEFASQDPNNDWRQDLRTGLGLRWQWWFDDDTYNAYRAHLTVRTEYQQSLGGNLYEGGNGVLLGVELNF</sequence>
<gene>
    <name evidence="3" type="ORF">BLL42_24385</name>
</gene>
<protein>
    <submittedName>
        <fullName evidence="3">Phage receptor</fullName>
    </submittedName>
</protein>
<dbReference type="InterPro" id="IPR025137">
    <property type="entry name" value="NfrA_C"/>
</dbReference>
<proteinExistence type="predicted"/>
<dbReference type="EMBL" id="CP017886">
    <property type="protein sequence ID" value="APC18694.1"/>
    <property type="molecule type" value="Genomic_DNA"/>
</dbReference>
<evidence type="ECO:0000313" key="4">
    <source>
        <dbReference type="Proteomes" id="UP000182567"/>
    </source>
</evidence>
<dbReference type="OrthoDB" id="7312176at2"/>
<dbReference type="RefSeq" id="WP_071555093.1">
    <property type="nucleotide sequence ID" value="NZ_CP017886.1"/>
</dbReference>
<dbReference type="Proteomes" id="UP000182567">
    <property type="component" value="Chromosome"/>
</dbReference>
<keyword evidence="1" id="KW-0732">Signal</keyword>
<reference evidence="4" key="1">
    <citation type="submission" date="2016-10" db="EMBL/GenBank/DDBJ databases">
        <title>Pseudomonas frederiksbergensis ERGS4:02 complete genome.</title>
        <authorList>
            <person name="Kumar R."/>
            <person name="Acharya V."/>
            <person name="Singh D."/>
        </authorList>
    </citation>
    <scope>NUCLEOTIDE SEQUENCE [LARGE SCALE GENOMIC DNA]</scope>
    <source>
        <strain evidence="4">ERGS4:02</strain>
    </source>
</reference>
<feature type="domain" description="Bacteriophage N4 adsorption protein A C-terminal" evidence="2">
    <location>
        <begin position="913"/>
        <end position="1050"/>
    </location>
</feature>
<evidence type="ECO:0000256" key="1">
    <source>
        <dbReference type="SAM" id="SignalP"/>
    </source>
</evidence>
<evidence type="ECO:0000259" key="2">
    <source>
        <dbReference type="Pfam" id="PF13283"/>
    </source>
</evidence>
<accession>A0A1J0ERR7</accession>
<dbReference type="AlphaFoldDB" id="A0A1J0ERR7"/>
<dbReference type="GeneID" id="46911426"/>
<feature type="signal peptide" evidence="1">
    <location>
        <begin position="1"/>
        <end position="26"/>
    </location>
</feature>
<dbReference type="Pfam" id="PF13283">
    <property type="entry name" value="NfrA_C"/>
    <property type="match status" value="1"/>
</dbReference>
<organism evidence="3 4">
    <name type="scientific">Pseudomonas frederiksbergensis</name>
    <dbReference type="NCBI Taxonomy" id="104087"/>
    <lineage>
        <taxon>Bacteria</taxon>
        <taxon>Pseudomonadati</taxon>
        <taxon>Pseudomonadota</taxon>
        <taxon>Gammaproteobacteria</taxon>
        <taxon>Pseudomonadales</taxon>
        <taxon>Pseudomonadaceae</taxon>
        <taxon>Pseudomonas</taxon>
    </lineage>
</organism>
<keyword evidence="3" id="KW-0675">Receptor</keyword>
<dbReference type="SUPFAM" id="SSF48452">
    <property type="entry name" value="TPR-like"/>
    <property type="match status" value="2"/>
</dbReference>